<keyword evidence="3" id="KW-0547">Nucleotide-binding</keyword>
<evidence type="ECO:0000256" key="2">
    <source>
        <dbReference type="ARBA" id="ARBA00022679"/>
    </source>
</evidence>
<evidence type="ECO:0000256" key="3">
    <source>
        <dbReference type="ARBA" id="ARBA00022741"/>
    </source>
</evidence>
<keyword evidence="2" id="KW-0808">Transferase</keyword>
<dbReference type="GO" id="GO:0016301">
    <property type="term" value="F:kinase activity"/>
    <property type="evidence" value="ECO:0007669"/>
    <property type="project" value="UniProtKB-KW"/>
</dbReference>
<protein>
    <submittedName>
        <fullName evidence="9">Uncharacterized conserved protein YgbK, DUF1537 family</fullName>
    </submittedName>
</protein>
<accession>A0A1Y6F901</accession>
<evidence type="ECO:0000313" key="10">
    <source>
        <dbReference type="Proteomes" id="UP000194474"/>
    </source>
</evidence>
<evidence type="ECO:0000256" key="1">
    <source>
        <dbReference type="ARBA" id="ARBA00005715"/>
    </source>
</evidence>
<name>A0A1Y6F901_9HYPH</name>
<evidence type="ECO:0000256" key="5">
    <source>
        <dbReference type="ARBA" id="ARBA00022840"/>
    </source>
</evidence>
<organism evidence="9 10">
    <name type="scientific">Devosia lucknowensis</name>
    <dbReference type="NCBI Taxonomy" id="1096929"/>
    <lineage>
        <taxon>Bacteria</taxon>
        <taxon>Pseudomonadati</taxon>
        <taxon>Pseudomonadota</taxon>
        <taxon>Alphaproteobacteria</taxon>
        <taxon>Hyphomicrobiales</taxon>
        <taxon>Devosiaceae</taxon>
        <taxon>Devosia</taxon>
    </lineage>
</organism>
<feature type="domain" description="Four-carbon acid sugar kinase N-terminal" evidence="7">
    <location>
        <begin position="9"/>
        <end position="178"/>
    </location>
</feature>
<dbReference type="InterPro" id="IPR031475">
    <property type="entry name" value="NBD_C"/>
</dbReference>
<dbReference type="Pfam" id="PF17042">
    <property type="entry name" value="NBD_C"/>
    <property type="match status" value="1"/>
</dbReference>
<gene>
    <name evidence="9" type="ORF">SAMN06295905_1679</name>
</gene>
<dbReference type="EMBL" id="FXWK01000001">
    <property type="protein sequence ID" value="SMQ69222.1"/>
    <property type="molecule type" value="Genomic_DNA"/>
</dbReference>
<dbReference type="Gene3D" id="3.40.50.10840">
    <property type="entry name" value="Putative sugar-binding, N-terminal domain"/>
    <property type="match status" value="1"/>
</dbReference>
<proteinExistence type="inferred from homology"/>
<evidence type="ECO:0000256" key="6">
    <source>
        <dbReference type="ARBA" id="ARBA00023277"/>
    </source>
</evidence>
<dbReference type="GO" id="GO:0005524">
    <property type="term" value="F:ATP binding"/>
    <property type="evidence" value="ECO:0007669"/>
    <property type="project" value="UniProtKB-KW"/>
</dbReference>
<dbReference type="InterPro" id="IPR010737">
    <property type="entry name" value="4-carb_acid_sugar_kinase_N"/>
</dbReference>
<dbReference type="SUPFAM" id="SSF142764">
    <property type="entry name" value="YgbK-like"/>
    <property type="match status" value="1"/>
</dbReference>
<reference evidence="10" key="1">
    <citation type="submission" date="2017-04" db="EMBL/GenBank/DDBJ databases">
        <authorList>
            <person name="Varghese N."/>
            <person name="Submissions S."/>
        </authorList>
    </citation>
    <scope>NUCLEOTIDE SEQUENCE [LARGE SCALE GENOMIC DNA]</scope>
</reference>
<feature type="domain" description="Four-carbon acid sugar kinase nucleotide binding" evidence="8">
    <location>
        <begin position="245"/>
        <end position="333"/>
    </location>
</feature>
<dbReference type="AlphaFoldDB" id="A0A1Y6F901"/>
<comment type="similarity">
    <text evidence="1">Belongs to the four-carbon acid sugar kinase family.</text>
</comment>
<evidence type="ECO:0000313" key="9">
    <source>
        <dbReference type="EMBL" id="SMQ69222.1"/>
    </source>
</evidence>
<evidence type="ECO:0000256" key="4">
    <source>
        <dbReference type="ARBA" id="ARBA00022777"/>
    </source>
</evidence>
<dbReference type="InterPro" id="IPR037051">
    <property type="entry name" value="4-carb_acid_sugar_kinase_N_sf"/>
</dbReference>
<sequence length="352" mass="35555">MPASTMAELAIIADDLTGALDAAAPFAARGIATAVALGNGSLPEAIASGARIVGVSTDSREIAPEAAAAAVRRTLRSLSDGTRIFKKVDSRLKGNIAAELDVLPHGRSLVVPAIPDFGRVTRAGHIEGFGVGTPIDIASRLGNHALRADIPDAMTPADIERALEHQYDLVIGARGLAEAMAQMMAPDAGARPTPLPGGRAFCVIGSTDPITMTQLADLRASAGEMADLVAPNGVAPTSAGDLRLTLIQAAQGADELDGKAVAAALAASLRRFSPGKGDLLVLSGGATAQVILEAIGIDMLILLGEVQPGLPIAQAGGLTVVTKSGGFGAPDCLSRLLAPYASARSPVQSHVG</sequence>
<evidence type="ECO:0000259" key="8">
    <source>
        <dbReference type="Pfam" id="PF17042"/>
    </source>
</evidence>
<dbReference type="Pfam" id="PF07005">
    <property type="entry name" value="SBD_N"/>
    <property type="match status" value="1"/>
</dbReference>
<dbReference type="Gene3D" id="3.40.980.20">
    <property type="entry name" value="Four-carbon acid sugar kinase, nucleotide binding domain"/>
    <property type="match status" value="1"/>
</dbReference>
<keyword evidence="10" id="KW-1185">Reference proteome</keyword>
<dbReference type="InterPro" id="IPR042213">
    <property type="entry name" value="NBD_C_sf"/>
</dbReference>
<dbReference type="Proteomes" id="UP000194474">
    <property type="component" value="Unassembled WGS sequence"/>
</dbReference>
<keyword evidence="6" id="KW-0119">Carbohydrate metabolism</keyword>
<keyword evidence="5" id="KW-0067">ATP-binding</keyword>
<evidence type="ECO:0000259" key="7">
    <source>
        <dbReference type="Pfam" id="PF07005"/>
    </source>
</evidence>
<keyword evidence="4" id="KW-0418">Kinase</keyword>